<dbReference type="InterPro" id="IPR029041">
    <property type="entry name" value="FAD-linked_oxidoreductase-like"/>
</dbReference>
<sequence>MKRPFLEQLRERVLVADGAMGTLLYSYGVDHCNEELNLSHPEDVLRVHEQYIEAGAEVIQTNTYAANYVKLARYGLQEQVKAINTAAVRLAKQAAGEDVYVLGTIGGLRGIKQDIPLDEIKRSFREQLYIFLMEGVDALLLETYYDFEELETVVQIAKQECELPIIAELSMHEVGVLQNGWSLAEGLARLEELGADVVGINCRMGPFHMLTALQQVPIPQKALLSVYPNASLPQLEEGRYTYAEEFAYFGDIAQELRQQGVHLIGGCCGTTPGHIQAVAKRLTDRTPITEKQAIPHKAVRKVMEPSGESPLLQKVRNETTILVELDPPKHLNTDRFYEGIEALHKAGADALTLADNPLASPRVGNDAVAAIIKQRYGANPLVHLTCRDRNLIGLQSHLMGLHELGVQDLLAITGDPAKIGDFPGAASVYDLSSLELIELIKQNNKGFSFSGKSLERPTRFSVGAAFNPNYRHMDASIKRLEKKVAAGADYFITQPVFGIEQLHALAEASKQVDRPFFVGIMPLLSSRNAEFLHHEVPGIRLPDDTRERMRQAGEDPKRALEEGMAITKELVAEAVKLFNGIYLITPFLRYELSLELIHYITSRKQEESHDQLYI</sequence>
<dbReference type="CDD" id="cd00537">
    <property type="entry name" value="MTHFR"/>
    <property type="match status" value="1"/>
</dbReference>
<feature type="binding site" evidence="8">
    <location>
        <position position="267"/>
    </location>
    <ligand>
        <name>Zn(2+)</name>
        <dbReference type="ChEBI" id="CHEBI:29105"/>
    </ligand>
</feature>
<evidence type="ECO:0000256" key="6">
    <source>
        <dbReference type="ARBA" id="ARBA00022827"/>
    </source>
</evidence>
<keyword evidence="3 8" id="KW-0489">Methyltransferase</keyword>
<feature type="domain" description="Hcy-binding" evidence="9">
    <location>
        <begin position="2"/>
        <end position="282"/>
    </location>
</feature>
<dbReference type="NCBIfam" id="NF006396">
    <property type="entry name" value="PRK08645.1"/>
    <property type="match status" value="1"/>
</dbReference>
<comment type="pathway">
    <text evidence="2">One-carbon metabolism; tetrahydrofolate interconversion.</text>
</comment>
<dbReference type="SUPFAM" id="SSF51730">
    <property type="entry name" value="FAD-linked oxidoreductase"/>
    <property type="match status" value="1"/>
</dbReference>
<dbReference type="GO" id="GO:0008168">
    <property type="term" value="F:methyltransferase activity"/>
    <property type="evidence" value="ECO:0007669"/>
    <property type="project" value="UniProtKB-UniRule"/>
</dbReference>
<protein>
    <submittedName>
        <fullName evidence="10">Bifunctional homocysteine S-methyltransferase/methylenetetrahydrofolate reductase</fullName>
    </submittedName>
</protein>
<evidence type="ECO:0000313" key="10">
    <source>
        <dbReference type="EMBL" id="OZS77530.1"/>
    </source>
</evidence>
<dbReference type="GO" id="GO:0035999">
    <property type="term" value="P:tetrahydrofolate interconversion"/>
    <property type="evidence" value="ECO:0007669"/>
    <property type="project" value="UniProtKB-UniPathway"/>
</dbReference>
<evidence type="ECO:0000313" key="11">
    <source>
        <dbReference type="Proteomes" id="UP000217065"/>
    </source>
</evidence>
<keyword evidence="6" id="KW-0274">FAD</keyword>
<dbReference type="PROSITE" id="PS50970">
    <property type="entry name" value="HCY"/>
    <property type="match status" value="1"/>
</dbReference>
<dbReference type="InterPro" id="IPR003171">
    <property type="entry name" value="Mehydrof_redctse-like"/>
</dbReference>
<keyword evidence="8" id="KW-0479">Metal-binding</keyword>
<dbReference type="EMBL" id="NOKQ01000220">
    <property type="protein sequence ID" value="OZS77530.1"/>
    <property type="molecule type" value="Genomic_DNA"/>
</dbReference>
<dbReference type="Pfam" id="PF02574">
    <property type="entry name" value="S-methyl_trans"/>
    <property type="match status" value="1"/>
</dbReference>
<keyword evidence="7" id="KW-0560">Oxidoreductase</keyword>
<gene>
    <name evidence="10" type="ORF">CF394_09940</name>
</gene>
<feature type="binding site" evidence="8">
    <location>
        <position position="268"/>
    </location>
    <ligand>
        <name>Zn(2+)</name>
        <dbReference type="ChEBI" id="CHEBI:29105"/>
    </ligand>
</feature>
<evidence type="ECO:0000256" key="1">
    <source>
        <dbReference type="ARBA" id="ARBA00001974"/>
    </source>
</evidence>
<comment type="cofactor">
    <cofactor evidence="8">
        <name>Zn(2+)</name>
        <dbReference type="ChEBI" id="CHEBI:29105"/>
    </cofactor>
</comment>
<dbReference type="OrthoDB" id="9803687at2"/>
<evidence type="ECO:0000256" key="3">
    <source>
        <dbReference type="ARBA" id="ARBA00022603"/>
    </source>
</evidence>
<dbReference type="Gene3D" id="3.20.20.220">
    <property type="match status" value="1"/>
</dbReference>
<dbReference type="Gene3D" id="3.20.20.330">
    <property type="entry name" value="Homocysteine-binding-like domain"/>
    <property type="match status" value="1"/>
</dbReference>
<name>A0A264W1S3_9BACL</name>
<comment type="caution">
    <text evidence="10">The sequence shown here is derived from an EMBL/GenBank/DDBJ whole genome shotgun (WGS) entry which is preliminary data.</text>
</comment>
<comment type="cofactor">
    <cofactor evidence="1">
        <name>FAD</name>
        <dbReference type="ChEBI" id="CHEBI:57692"/>
    </cofactor>
</comment>
<evidence type="ECO:0000256" key="7">
    <source>
        <dbReference type="ARBA" id="ARBA00023002"/>
    </source>
</evidence>
<evidence type="ECO:0000256" key="8">
    <source>
        <dbReference type="PROSITE-ProRule" id="PRU00333"/>
    </source>
</evidence>
<dbReference type="Pfam" id="PF02219">
    <property type="entry name" value="MTHFR"/>
    <property type="match status" value="1"/>
</dbReference>
<dbReference type="InterPro" id="IPR036589">
    <property type="entry name" value="HCY_dom_sf"/>
</dbReference>
<dbReference type="SUPFAM" id="SSF82282">
    <property type="entry name" value="Homocysteine S-methyltransferase"/>
    <property type="match status" value="1"/>
</dbReference>
<keyword evidence="4" id="KW-0285">Flavoprotein</keyword>
<dbReference type="PANTHER" id="PTHR11103:SF18">
    <property type="entry name" value="SLR1189 PROTEIN"/>
    <property type="match status" value="1"/>
</dbReference>
<dbReference type="GO" id="GO:0046872">
    <property type="term" value="F:metal ion binding"/>
    <property type="evidence" value="ECO:0007669"/>
    <property type="project" value="UniProtKB-KW"/>
</dbReference>
<accession>A0A264W1S3</accession>
<evidence type="ECO:0000256" key="4">
    <source>
        <dbReference type="ARBA" id="ARBA00022630"/>
    </source>
</evidence>
<keyword evidence="5 8" id="KW-0808">Transferase</keyword>
<dbReference type="PANTHER" id="PTHR11103">
    <property type="entry name" value="SLR1189 PROTEIN"/>
    <property type="match status" value="1"/>
</dbReference>
<dbReference type="GO" id="GO:0006555">
    <property type="term" value="P:methionine metabolic process"/>
    <property type="evidence" value="ECO:0007669"/>
    <property type="project" value="InterPro"/>
</dbReference>
<dbReference type="InterPro" id="IPR003726">
    <property type="entry name" value="HCY_dom"/>
</dbReference>
<keyword evidence="8" id="KW-0862">Zinc</keyword>
<dbReference type="GO" id="GO:0004489">
    <property type="term" value="F:methylenetetrahydrofolate reductase [NAD(P)H] activity"/>
    <property type="evidence" value="ECO:0007669"/>
    <property type="project" value="InterPro"/>
</dbReference>
<dbReference type="RefSeq" id="WP_094943374.1">
    <property type="nucleotide sequence ID" value="NZ_NOKQ01000220.1"/>
</dbReference>
<organism evidence="10 11">
    <name type="scientific">Tetzosporium hominis</name>
    <dbReference type="NCBI Taxonomy" id="2020506"/>
    <lineage>
        <taxon>Bacteria</taxon>
        <taxon>Bacillati</taxon>
        <taxon>Bacillota</taxon>
        <taxon>Bacilli</taxon>
        <taxon>Bacillales</taxon>
        <taxon>Caryophanaceae</taxon>
        <taxon>Tetzosporium</taxon>
    </lineage>
</organism>
<dbReference type="Proteomes" id="UP000217065">
    <property type="component" value="Unassembled WGS sequence"/>
</dbReference>
<evidence type="ECO:0000259" key="9">
    <source>
        <dbReference type="PROSITE" id="PS50970"/>
    </source>
</evidence>
<keyword evidence="11" id="KW-1185">Reference proteome</keyword>
<proteinExistence type="predicted"/>
<reference evidence="10 11" key="1">
    <citation type="submission" date="2017-07" db="EMBL/GenBank/DDBJ databases">
        <title>Tetzosporium hominis gen.nov. sp.nov.</title>
        <authorList>
            <person name="Tetz G."/>
            <person name="Tetz V."/>
        </authorList>
    </citation>
    <scope>NUCLEOTIDE SEQUENCE [LARGE SCALE GENOMIC DNA]</scope>
    <source>
        <strain evidence="10 11">VT-49</strain>
    </source>
</reference>
<dbReference type="GO" id="GO:0032259">
    <property type="term" value="P:methylation"/>
    <property type="evidence" value="ECO:0007669"/>
    <property type="project" value="UniProtKB-KW"/>
</dbReference>
<evidence type="ECO:0000256" key="2">
    <source>
        <dbReference type="ARBA" id="ARBA00004777"/>
    </source>
</evidence>
<dbReference type="AlphaFoldDB" id="A0A264W1S3"/>
<evidence type="ECO:0000256" key="5">
    <source>
        <dbReference type="ARBA" id="ARBA00022679"/>
    </source>
</evidence>
<dbReference type="UniPathway" id="UPA00193"/>
<feature type="binding site" evidence="8">
    <location>
        <position position="202"/>
    </location>
    <ligand>
        <name>Zn(2+)</name>
        <dbReference type="ChEBI" id="CHEBI:29105"/>
    </ligand>
</feature>